<accession>A0AAE1AZ20</accession>
<protein>
    <submittedName>
        <fullName evidence="1">Uncharacterized protein</fullName>
    </submittedName>
</protein>
<proteinExistence type="predicted"/>
<reference evidence="1" key="1">
    <citation type="journal article" date="2023" name="G3 (Bethesda)">
        <title>A reference genome for the long-term kleptoplast-retaining sea slug Elysia crispata morphotype clarki.</title>
        <authorList>
            <person name="Eastman K.E."/>
            <person name="Pendleton A.L."/>
            <person name="Shaikh M.A."/>
            <person name="Suttiyut T."/>
            <person name="Ogas R."/>
            <person name="Tomko P."/>
            <person name="Gavelis G."/>
            <person name="Widhalm J.R."/>
            <person name="Wisecaver J.H."/>
        </authorList>
    </citation>
    <scope>NUCLEOTIDE SEQUENCE</scope>
    <source>
        <strain evidence="1">ECLA1</strain>
    </source>
</reference>
<gene>
    <name evidence="1" type="ORF">RRG08_045767</name>
</gene>
<dbReference type="AlphaFoldDB" id="A0AAE1AZ20"/>
<organism evidence="1 2">
    <name type="scientific">Elysia crispata</name>
    <name type="common">lettuce slug</name>
    <dbReference type="NCBI Taxonomy" id="231223"/>
    <lineage>
        <taxon>Eukaryota</taxon>
        <taxon>Metazoa</taxon>
        <taxon>Spiralia</taxon>
        <taxon>Lophotrochozoa</taxon>
        <taxon>Mollusca</taxon>
        <taxon>Gastropoda</taxon>
        <taxon>Heterobranchia</taxon>
        <taxon>Euthyneura</taxon>
        <taxon>Panpulmonata</taxon>
        <taxon>Sacoglossa</taxon>
        <taxon>Placobranchoidea</taxon>
        <taxon>Plakobranchidae</taxon>
        <taxon>Elysia</taxon>
    </lineage>
</organism>
<name>A0AAE1AZ20_9GAST</name>
<keyword evidence="2" id="KW-1185">Reference proteome</keyword>
<sequence length="478" mass="53694">MDYPLREKGLPKPTQWIDSGEAIFSPREDHTDPFTSHALSYLNGGGGSGKTTRANEAFRGRKPLVFTPSIGGMLWIPKPQCERTPANLLDMAQAVCHSLWNTYDDHFVDGVDSINMKACSPASPQGCAAYEPKPEHCGAPASASNDSAAPPHDDPFVSHALSYLNGGGGSGKTTRANEVFRGRKPLVFTPTHRLAKEMRSRGVDAQTYLSFFRAALEIFLDWLVQRGVQVVCCGDQGQPRPIAGASPHAWLKERCDYYEEITVDHRSRCEKLSALKRAIRLQSNWVQCKEMRKALPRCRSWANFVGVWHPRDLLLVTRKAPRDRAQKLLFEHHKKSFPDEPVPLLYRPRDTRLQNILVPIPGPDMVKEELVLNDVVVVSVETAQEVLNGEWGKDWDLGYAMTVHSSQGLLIEDPQKVWIVDDYIQWSNLAYLAVSRVQHLHQLHRCCPPPETGDHAPRLAYDENKAFKNIARKLQASV</sequence>
<dbReference type="EMBL" id="JAWDGP010000847">
    <property type="protein sequence ID" value="KAK3796760.1"/>
    <property type="molecule type" value="Genomic_DNA"/>
</dbReference>
<dbReference type="InterPro" id="IPR027417">
    <property type="entry name" value="P-loop_NTPase"/>
</dbReference>
<comment type="caution">
    <text evidence="1">The sequence shown here is derived from an EMBL/GenBank/DDBJ whole genome shotgun (WGS) entry which is preliminary data.</text>
</comment>
<dbReference type="SUPFAM" id="SSF52540">
    <property type="entry name" value="P-loop containing nucleoside triphosphate hydrolases"/>
    <property type="match status" value="1"/>
</dbReference>
<evidence type="ECO:0000313" key="2">
    <source>
        <dbReference type="Proteomes" id="UP001283361"/>
    </source>
</evidence>
<evidence type="ECO:0000313" key="1">
    <source>
        <dbReference type="EMBL" id="KAK3796760.1"/>
    </source>
</evidence>
<dbReference type="Proteomes" id="UP001283361">
    <property type="component" value="Unassembled WGS sequence"/>
</dbReference>